<proteinExistence type="predicted"/>
<dbReference type="Pfam" id="PF01471">
    <property type="entry name" value="PG_binding_1"/>
    <property type="match status" value="1"/>
</dbReference>
<feature type="domain" description="Peptidoglycan binding-like" evidence="3">
    <location>
        <begin position="212"/>
        <end position="270"/>
    </location>
</feature>
<reference evidence="4 5" key="1">
    <citation type="submission" date="2021-03" db="EMBL/GenBank/DDBJ databases">
        <title>Complete genome of Streptomyces formicae strain 1H-GS9 (DSM 100524).</title>
        <authorList>
            <person name="Atanasov K.E."/>
            <person name="Altabella T."/>
            <person name="Ferrer A."/>
        </authorList>
    </citation>
    <scope>NUCLEOTIDE SEQUENCE [LARGE SCALE GENOMIC DNA]</scope>
    <source>
        <strain evidence="4 5">1H-GS9</strain>
    </source>
</reference>
<dbReference type="InterPro" id="IPR002477">
    <property type="entry name" value="Peptidoglycan-bd-like"/>
</dbReference>
<dbReference type="Proteomes" id="UP000828924">
    <property type="component" value="Chromosome"/>
</dbReference>
<evidence type="ECO:0000256" key="1">
    <source>
        <dbReference type="SAM" id="MobiDB-lite"/>
    </source>
</evidence>
<keyword evidence="5" id="KW-1185">Reference proteome</keyword>
<feature type="transmembrane region" description="Helical" evidence="2">
    <location>
        <begin position="90"/>
        <end position="112"/>
    </location>
</feature>
<accession>A0ABY3WQE3</accession>
<evidence type="ECO:0000256" key="2">
    <source>
        <dbReference type="SAM" id="Phobius"/>
    </source>
</evidence>
<keyword evidence="2" id="KW-1133">Transmembrane helix</keyword>
<feature type="compositionally biased region" description="Low complexity" evidence="1">
    <location>
        <begin position="133"/>
        <end position="198"/>
    </location>
</feature>
<dbReference type="InterPro" id="IPR036366">
    <property type="entry name" value="PGBDSf"/>
</dbReference>
<dbReference type="InterPro" id="IPR036365">
    <property type="entry name" value="PGBD-like_sf"/>
</dbReference>
<evidence type="ECO:0000259" key="3">
    <source>
        <dbReference type="Pfam" id="PF01471"/>
    </source>
</evidence>
<dbReference type="EMBL" id="CP071872">
    <property type="protein sequence ID" value="UNM14869.1"/>
    <property type="molecule type" value="Genomic_DNA"/>
</dbReference>
<dbReference type="SUPFAM" id="SSF47090">
    <property type="entry name" value="PGBD-like"/>
    <property type="match status" value="1"/>
</dbReference>
<gene>
    <name evidence="4" type="ORF">J4032_28425</name>
</gene>
<feature type="region of interest" description="Disordered" evidence="1">
    <location>
        <begin position="1"/>
        <end position="24"/>
    </location>
</feature>
<protein>
    <submittedName>
        <fullName evidence="4">Peptidoglycan-binding protein</fullName>
    </submittedName>
</protein>
<organism evidence="4 5">
    <name type="scientific">Streptomyces formicae</name>
    <dbReference type="NCBI Taxonomy" id="1616117"/>
    <lineage>
        <taxon>Bacteria</taxon>
        <taxon>Bacillati</taxon>
        <taxon>Actinomycetota</taxon>
        <taxon>Actinomycetes</taxon>
        <taxon>Kitasatosporales</taxon>
        <taxon>Streptomycetaceae</taxon>
        <taxon>Streptomyces</taxon>
    </lineage>
</organism>
<dbReference type="Gene3D" id="1.10.101.10">
    <property type="entry name" value="PGBD-like superfamily/PGBD"/>
    <property type="match status" value="1"/>
</dbReference>
<keyword evidence="2" id="KW-0812">Transmembrane</keyword>
<sequence length="301" mass="30333">MTGRTCPECGRQTATEEGAAGASPACGCADFDPLRVRPYVPLLSPADGDGGPPAELLAEPAPAQEVAYEYEHEAAGHPDPAPERRRRPGALVVAVAVVAVLGSVAFAGTLLAGDEREGGEALPDIETMAPFLSAAPDAPSAGDPSSVSPSGSASASRSPSPSASASRSASPTASPSRSTSTSAAPPTTTVATGHVSTPATPPSAPTLGPGDSGPEVVELQERLDQVWLYDGPPNGQYDGRVENAVATYQSYRGITTDPRGTYGPATRRALEAETEYPSTGDDGDGDWDGDHGNGGGRGGRG</sequence>
<feature type="compositionally biased region" description="Gly residues" evidence="1">
    <location>
        <begin position="292"/>
        <end position="301"/>
    </location>
</feature>
<feature type="region of interest" description="Disordered" evidence="1">
    <location>
        <begin position="252"/>
        <end position="301"/>
    </location>
</feature>
<evidence type="ECO:0000313" key="5">
    <source>
        <dbReference type="Proteomes" id="UP000828924"/>
    </source>
</evidence>
<feature type="region of interest" description="Disordered" evidence="1">
    <location>
        <begin position="133"/>
        <end position="217"/>
    </location>
</feature>
<keyword evidence="2" id="KW-0472">Membrane</keyword>
<evidence type="ECO:0000313" key="4">
    <source>
        <dbReference type="EMBL" id="UNM14869.1"/>
    </source>
</evidence>
<name>A0ABY3WQE3_9ACTN</name>
<dbReference type="RefSeq" id="WP_242335438.1">
    <property type="nucleotide sequence ID" value="NZ_CP071872.1"/>
</dbReference>